<evidence type="ECO:0000256" key="1">
    <source>
        <dbReference type="ARBA" id="ARBA00023235"/>
    </source>
</evidence>
<comment type="function">
    <text evidence="2">Catalyzes the interconversion of methylthioribose-1-phosphate (MTR-1-P) into methylthioribulose-1-phosphate (MTRu-1-P).</text>
</comment>
<keyword evidence="4" id="KW-1185">Reference proteome</keyword>
<comment type="catalytic activity">
    <reaction evidence="2">
        <text>5-(methylsulfanyl)-alpha-D-ribose 1-phosphate = 5-(methylsulfanyl)-D-ribulose 1-phosphate</text>
        <dbReference type="Rhea" id="RHEA:19989"/>
        <dbReference type="ChEBI" id="CHEBI:58533"/>
        <dbReference type="ChEBI" id="CHEBI:58548"/>
        <dbReference type="EC" id="5.3.1.23"/>
    </reaction>
</comment>
<dbReference type="RefSeq" id="WP_146579498.1">
    <property type="nucleotide sequence ID" value="NZ_SJPM01000009.1"/>
</dbReference>
<dbReference type="Proteomes" id="UP000316213">
    <property type="component" value="Unassembled WGS sequence"/>
</dbReference>
<dbReference type="NCBIfam" id="TIGR00512">
    <property type="entry name" value="salvage_mtnA"/>
    <property type="match status" value="1"/>
</dbReference>
<dbReference type="GO" id="GO:0046523">
    <property type="term" value="F:S-methyl-5-thioribose-1-phosphate isomerase activity"/>
    <property type="evidence" value="ECO:0007669"/>
    <property type="project" value="UniProtKB-UniRule"/>
</dbReference>
<name>A0A5C6A5R6_9BACT</name>
<keyword evidence="2" id="KW-0028">Amino-acid biosynthesis</keyword>
<dbReference type="HAMAP" id="MF_01678">
    <property type="entry name" value="Salvage_MtnA"/>
    <property type="match status" value="1"/>
</dbReference>
<dbReference type="InterPro" id="IPR037171">
    <property type="entry name" value="NagB/RpiA_transferase-like"/>
</dbReference>
<dbReference type="NCBIfam" id="NF004326">
    <property type="entry name" value="PRK05720.1"/>
    <property type="match status" value="1"/>
</dbReference>
<evidence type="ECO:0000313" key="3">
    <source>
        <dbReference type="EMBL" id="TWT93683.1"/>
    </source>
</evidence>
<comment type="caution">
    <text evidence="3">The sequence shown here is derived from an EMBL/GenBank/DDBJ whole genome shotgun (WGS) entry which is preliminary data.</text>
</comment>
<dbReference type="Pfam" id="PF01008">
    <property type="entry name" value="IF-2B"/>
    <property type="match status" value="1"/>
</dbReference>
<feature type="binding site" evidence="2">
    <location>
        <begin position="68"/>
        <end position="70"/>
    </location>
    <ligand>
        <name>substrate</name>
    </ligand>
</feature>
<keyword evidence="1 2" id="KW-0413">Isomerase</keyword>
<feature type="site" description="Transition state stabilizer" evidence="2">
    <location>
        <position position="193"/>
    </location>
</feature>
<dbReference type="AlphaFoldDB" id="A0A5C6A5R6"/>
<dbReference type="PANTHER" id="PTHR43475">
    <property type="entry name" value="METHYLTHIORIBOSE-1-PHOSPHATE ISOMERASE"/>
    <property type="match status" value="1"/>
</dbReference>
<feature type="binding site" evidence="2">
    <location>
        <begin position="283"/>
        <end position="284"/>
    </location>
    <ligand>
        <name>substrate</name>
    </ligand>
</feature>
<comment type="pathway">
    <text evidence="2">Amino-acid biosynthesis; L-methionine biosynthesis via salvage pathway; L-methionine from S-methyl-5-thio-alpha-D-ribose 1-phosphate: step 1/6.</text>
</comment>
<evidence type="ECO:0000313" key="4">
    <source>
        <dbReference type="Proteomes" id="UP000316213"/>
    </source>
</evidence>
<evidence type="ECO:0000256" key="2">
    <source>
        <dbReference type="HAMAP-Rule" id="MF_01678"/>
    </source>
</evidence>
<feature type="active site" description="Proton donor" evidence="2">
    <location>
        <position position="273"/>
    </location>
</feature>
<dbReference type="EMBL" id="SJPM01000009">
    <property type="protein sequence ID" value="TWT93683.1"/>
    <property type="molecule type" value="Genomic_DNA"/>
</dbReference>
<accession>A0A5C6A5R6</accession>
<dbReference type="InterPro" id="IPR011559">
    <property type="entry name" value="Initiation_fac_2B_a/b/d"/>
</dbReference>
<reference evidence="3 4" key="1">
    <citation type="submission" date="2019-02" db="EMBL/GenBank/DDBJ databases">
        <title>Deep-cultivation of Planctomycetes and their phenomic and genomic characterization uncovers novel biology.</title>
        <authorList>
            <person name="Wiegand S."/>
            <person name="Jogler M."/>
            <person name="Boedeker C."/>
            <person name="Pinto D."/>
            <person name="Vollmers J."/>
            <person name="Rivas-Marin E."/>
            <person name="Kohn T."/>
            <person name="Peeters S.H."/>
            <person name="Heuer A."/>
            <person name="Rast P."/>
            <person name="Oberbeckmann S."/>
            <person name="Bunk B."/>
            <person name="Jeske O."/>
            <person name="Meyerdierks A."/>
            <person name="Storesund J.E."/>
            <person name="Kallscheuer N."/>
            <person name="Luecker S."/>
            <person name="Lage O.M."/>
            <person name="Pohl T."/>
            <person name="Merkel B.J."/>
            <person name="Hornburger P."/>
            <person name="Mueller R.-W."/>
            <person name="Bruemmer F."/>
            <person name="Labrenz M."/>
            <person name="Spormann A.M."/>
            <person name="Op Den Camp H."/>
            <person name="Overmann J."/>
            <person name="Amann R."/>
            <person name="Jetten M.S.M."/>
            <person name="Mascher T."/>
            <person name="Medema M.H."/>
            <person name="Devos D.P."/>
            <person name="Kaster A.-K."/>
            <person name="Ovreas L."/>
            <person name="Rohde M."/>
            <person name="Galperin M.Y."/>
            <person name="Jogler C."/>
        </authorList>
    </citation>
    <scope>NUCLEOTIDE SEQUENCE [LARGE SCALE GENOMIC DNA]</scope>
    <source>
        <strain evidence="3 4">Pla100</strain>
    </source>
</reference>
<dbReference type="InterPro" id="IPR000649">
    <property type="entry name" value="IF-2B-related"/>
</dbReference>
<dbReference type="PANTHER" id="PTHR43475:SF1">
    <property type="entry name" value="METHYLTHIORIBOSE-1-PHOSPHATE ISOMERASE"/>
    <property type="match status" value="1"/>
</dbReference>
<dbReference type="FunFam" id="1.20.120.420:FF:000003">
    <property type="entry name" value="Methylthioribose-1-phosphate isomerase"/>
    <property type="match status" value="1"/>
</dbReference>
<organism evidence="3 4">
    <name type="scientific">Neorhodopirellula pilleata</name>
    <dbReference type="NCBI Taxonomy" id="2714738"/>
    <lineage>
        <taxon>Bacteria</taxon>
        <taxon>Pseudomonadati</taxon>
        <taxon>Planctomycetota</taxon>
        <taxon>Planctomycetia</taxon>
        <taxon>Pirellulales</taxon>
        <taxon>Pirellulaceae</taxon>
        <taxon>Neorhodopirellula</taxon>
    </lineage>
</organism>
<dbReference type="InterPro" id="IPR042529">
    <property type="entry name" value="IF_2B-like_C"/>
</dbReference>
<dbReference type="Gene3D" id="1.20.120.420">
    <property type="entry name" value="translation initiation factor eif-2b, domain 1"/>
    <property type="match status" value="1"/>
</dbReference>
<dbReference type="UniPathway" id="UPA00904">
    <property type="reaction ID" value="UER00874"/>
</dbReference>
<feature type="binding site" evidence="2">
    <location>
        <position position="110"/>
    </location>
    <ligand>
        <name>substrate</name>
    </ligand>
</feature>
<dbReference type="NCBIfam" id="TIGR00524">
    <property type="entry name" value="eIF-2B_rel"/>
    <property type="match status" value="1"/>
</dbReference>
<dbReference type="InterPro" id="IPR027363">
    <property type="entry name" value="M1Pi_N"/>
</dbReference>
<comment type="similarity">
    <text evidence="2">Belongs to the EIF-2B alpha/beta/delta subunits family. MtnA subfamily.</text>
</comment>
<dbReference type="InterPro" id="IPR005251">
    <property type="entry name" value="IF-M1Pi"/>
</dbReference>
<gene>
    <name evidence="2 3" type="primary">mtnA</name>
    <name evidence="3" type="ORF">Pla100_42010</name>
</gene>
<sequence>MGSDTTASVNSTSIADASSETIRYRIADRAQCAAVDLLDQTRLPESLTRCVCETLPQLHDAIRRLVVRGAPAIGIAAAYGVTLTPIESSDSLETARTKWIDAIEYLATSRPTAVNLFWALDRMRAIVESPESVSPELESMEATAKGASSVESLRVSLVAEAIRIHEDDRAMCRSIGRHGSGRLAECRNVLTHCNAGGLATSTFGTALAPIYYLHEHGKTLHVYADETRPLLQGARLTAWELAQAGVPVTVITDSMAGGLMRQGHVDAIIVGADRIAANGDAANKIGTYPLAVLAHYHRIPFYVAAPTNTFDLALASGDLIPIEQRDGEEVRCPGGPSGRTMVPENVDVINPAFDVTPAELITAIITERGVIESPNVDKIAAHCGSPIANEVG</sequence>
<protein>
    <recommendedName>
        <fullName evidence="2">Methylthioribose-1-phosphate isomerase</fullName>
        <shortName evidence="2">M1Pi</shortName>
        <shortName evidence="2">MTR-1-P isomerase</shortName>
        <ecNumber evidence="2">5.3.1.23</ecNumber>
    </recommendedName>
    <alternativeName>
        <fullName evidence="2">S-methyl-5-thioribose-1-phosphate isomerase</fullName>
    </alternativeName>
</protein>
<dbReference type="Gene3D" id="3.40.50.10470">
    <property type="entry name" value="Translation initiation factor eif-2b, domain 2"/>
    <property type="match status" value="1"/>
</dbReference>
<dbReference type="EC" id="5.3.1.23" evidence="2"/>
<keyword evidence="2" id="KW-0486">Methionine biosynthesis</keyword>
<dbReference type="FunFam" id="3.40.50.10470:FF:000006">
    <property type="entry name" value="Methylthioribose-1-phosphate isomerase"/>
    <property type="match status" value="1"/>
</dbReference>
<feature type="binding site" evidence="2">
    <location>
        <position position="232"/>
    </location>
    <ligand>
        <name>substrate</name>
    </ligand>
</feature>
<proteinExistence type="inferred from homology"/>
<dbReference type="OrthoDB" id="9803436at2"/>
<dbReference type="GO" id="GO:0019509">
    <property type="term" value="P:L-methionine salvage from methylthioadenosine"/>
    <property type="evidence" value="ECO:0007669"/>
    <property type="project" value="UniProtKB-UniRule"/>
</dbReference>
<dbReference type="SUPFAM" id="SSF100950">
    <property type="entry name" value="NagB/RpiA/CoA transferase-like"/>
    <property type="match status" value="1"/>
</dbReference>